<dbReference type="Proteomes" id="UP000025171">
    <property type="component" value="Unassembled WGS sequence"/>
</dbReference>
<evidence type="ECO:0000259" key="1">
    <source>
        <dbReference type="Pfam" id="PF11695"/>
    </source>
</evidence>
<gene>
    <name evidence="2" type="ORF">HJO_17249</name>
</gene>
<keyword evidence="3" id="KW-1185">Reference proteome</keyword>
<name>A0A059F959_9PROT</name>
<organism evidence="2 3">
    <name type="scientific">Hyphomonas johnsonii MHS-2</name>
    <dbReference type="NCBI Taxonomy" id="1280950"/>
    <lineage>
        <taxon>Bacteria</taxon>
        <taxon>Pseudomonadati</taxon>
        <taxon>Pseudomonadota</taxon>
        <taxon>Alphaproteobacteria</taxon>
        <taxon>Hyphomonadales</taxon>
        <taxon>Hyphomonadaceae</taxon>
        <taxon>Hyphomonas</taxon>
    </lineage>
</organism>
<dbReference type="OrthoDB" id="7618285at2"/>
<reference evidence="2 3" key="1">
    <citation type="journal article" date="2014" name="Antonie Van Leeuwenhoek">
        <title>Hyphomonas beringensis sp. nov. and Hyphomonas chukchiensis sp. nov., isolated from surface seawater of the Bering Sea and Chukchi Sea.</title>
        <authorList>
            <person name="Li C."/>
            <person name="Lai Q."/>
            <person name="Li G."/>
            <person name="Dong C."/>
            <person name="Wang J."/>
            <person name="Liao Y."/>
            <person name="Shao Z."/>
        </authorList>
    </citation>
    <scope>NUCLEOTIDE SEQUENCE [LARGE SCALE GENOMIC DNA]</scope>
    <source>
        <strain evidence="2 3">MHS-2</strain>
    </source>
</reference>
<dbReference type="eggNOG" id="ENOG5033083">
    <property type="taxonomic scope" value="Bacteria"/>
</dbReference>
<proteinExistence type="predicted"/>
<feature type="domain" description="DUF3291" evidence="1">
    <location>
        <begin position="23"/>
        <end position="154"/>
    </location>
</feature>
<dbReference type="Pfam" id="PF11695">
    <property type="entry name" value="DUF3291"/>
    <property type="match status" value="1"/>
</dbReference>
<dbReference type="InterPro" id="IPR021708">
    <property type="entry name" value="DUF3291"/>
</dbReference>
<dbReference type="AlphaFoldDB" id="A0A059F959"/>
<evidence type="ECO:0000313" key="2">
    <source>
        <dbReference type="EMBL" id="KCZ87142.1"/>
    </source>
</evidence>
<sequence>MEYRLVHFNCARPLGAFTFENEFVRVFLGILPRIFSDADTFDGLHWHRHGLREPTGKWRDLFEAFPYPVELAAPDVCTMAGWKSIEDMRTFTYSGKTHAPGMRRLQDQLDRTQGPGFVMWWAPRHERFTMEDGWQRLMHLRRFGSSTYAFSLDEPLARPNVA</sequence>
<dbReference type="STRING" id="1280950.HJO_17249"/>
<accession>A0A059F959</accession>
<dbReference type="RefSeq" id="WP_035619557.1">
    <property type="nucleotide sequence ID" value="NZ_ARYK01000014.1"/>
</dbReference>
<evidence type="ECO:0000313" key="3">
    <source>
        <dbReference type="Proteomes" id="UP000025171"/>
    </source>
</evidence>
<comment type="caution">
    <text evidence="2">The sequence shown here is derived from an EMBL/GenBank/DDBJ whole genome shotgun (WGS) entry which is preliminary data.</text>
</comment>
<protein>
    <recommendedName>
        <fullName evidence="1">DUF3291 domain-containing protein</fullName>
    </recommendedName>
</protein>
<dbReference type="PATRIC" id="fig|1280950.3.peg.3455"/>
<dbReference type="EMBL" id="ARYK01000014">
    <property type="protein sequence ID" value="KCZ87142.1"/>
    <property type="molecule type" value="Genomic_DNA"/>
</dbReference>